<dbReference type="GO" id="GO:0005840">
    <property type="term" value="C:ribosome"/>
    <property type="evidence" value="ECO:0007669"/>
    <property type="project" value="UniProtKB-KW"/>
</dbReference>
<evidence type="ECO:0000256" key="8">
    <source>
        <dbReference type="HAMAP-Rule" id="MF_01333"/>
    </source>
</evidence>
<comment type="subunit">
    <text evidence="8">Part of the 50S ribosomal subunit; part of the 5S rRNA/L5/L18/L25 subcomplex. Contacts the 5S rRNA and the P site tRNA. Forms a bridge to the 30S subunit in the 70S ribosome.</text>
</comment>
<evidence type="ECO:0000256" key="2">
    <source>
        <dbReference type="ARBA" id="ARBA00022555"/>
    </source>
</evidence>
<dbReference type="AlphaFoldDB" id="A0A078KHV5"/>
<comment type="function">
    <text evidence="8">This is 1 of the proteins that bind and probably mediate the attachment of the 5S RNA into the large ribosomal subunit, where it forms part of the central protuberance. In the 70S ribosome it contacts protein S13 of the 30S subunit (bridge B1b), connecting the 2 subunits; this bridge is implicated in subunit movement. Contacts the P site tRNA; the 5S rRNA and some of its associated proteins might help stabilize positioning of ribosome-bound tRNAs.</text>
</comment>
<keyword evidence="2 8" id="KW-0820">tRNA-binding</keyword>
<dbReference type="InterPro" id="IPR002132">
    <property type="entry name" value="Ribosomal_uL5"/>
</dbReference>
<keyword evidence="6 8" id="KW-0687">Ribonucleoprotein</keyword>
<keyword evidence="13" id="KW-1185">Reference proteome</keyword>
<dbReference type="PIRSF" id="PIRSF002161">
    <property type="entry name" value="Ribosomal_L5"/>
    <property type="match status" value="1"/>
</dbReference>
<dbReference type="SUPFAM" id="SSF55282">
    <property type="entry name" value="RL5-like"/>
    <property type="match status" value="1"/>
</dbReference>
<evidence type="ECO:0000256" key="9">
    <source>
        <dbReference type="RuleBase" id="RU003930"/>
    </source>
</evidence>
<dbReference type="HOGENOM" id="CLU_061015_2_1_6"/>
<evidence type="ECO:0000256" key="3">
    <source>
        <dbReference type="ARBA" id="ARBA00022730"/>
    </source>
</evidence>
<dbReference type="FunFam" id="3.30.1440.10:FF:000001">
    <property type="entry name" value="50S ribosomal protein L5"/>
    <property type="match status" value="1"/>
</dbReference>
<dbReference type="OrthoDB" id="9806626at2"/>
<feature type="domain" description="Large ribosomal subunit protein uL5 N-terminal" evidence="10">
    <location>
        <begin position="25"/>
        <end position="79"/>
    </location>
</feature>
<dbReference type="NCBIfam" id="NF000585">
    <property type="entry name" value="PRK00010.1"/>
    <property type="match status" value="1"/>
</dbReference>
<proteinExistence type="inferred from homology"/>
<dbReference type="InterPro" id="IPR031309">
    <property type="entry name" value="Ribosomal_uL5_C"/>
</dbReference>
<reference evidence="13" key="1">
    <citation type="submission" date="2014-07" db="EMBL/GenBank/DDBJ databases">
        <authorList>
            <person name="Santos-Garcia D."/>
        </authorList>
    </citation>
    <scope>NUCLEOTIDE SEQUENCE [LARGE SCALE GENOMIC DNA]</scope>
</reference>
<evidence type="ECO:0000313" key="13">
    <source>
        <dbReference type="Proteomes" id="UP000032420"/>
    </source>
</evidence>
<feature type="domain" description="Large ribosomal subunit protein uL5 C-terminal" evidence="11">
    <location>
        <begin position="83"/>
        <end position="176"/>
    </location>
</feature>
<dbReference type="GO" id="GO:0003735">
    <property type="term" value="F:structural constituent of ribosome"/>
    <property type="evidence" value="ECO:0007669"/>
    <property type="project" value="InterPro"/>
</dbReference>
<dbReference type="Pfam" id="PF00281">
    <property type="entry name" value="Ribosomal_L5"/>
    <property type="match status" value="1"/>
</dbReference>
<evidence type="ECO:0000256" key="1">
    <source>
        <dbReference type="ARBA" id="ARBA00008553"/>
    </source>
</evidence>
<dbReference type="GO" id="GO:0019843">
    <property type="term" value="F:rRNA binding"/>
    <property type="evidence" value="ECO:0007669"/>
    <property type="project" value="UniProtKB-UniRule"/>
</dbReference>
<dbReference type="GO" id="GO:0000049">
    <property type="term" value="F:tRNA binding"/>
    <property type="evidence" value="ECO:0007669"/>
    <property type="project" value="UniProtKB-UniRule"/>
</dbReference>
<evidence type="ECO:0000256" key="5">
    <source>
        <dbReference type="ARBA" id="ARBA00022980"/>
    </source>
</evidence>
<keyword evidence="4 8" id="KW-0694">RNA-binding</keyword>
<keyword evidence="5 8" id="KW-0689">Ribosomal protein</keyword>
<accession>A0A078KHV5</accession>
<gene>
    <name evidence="8 12" type="primary">rplE</name>
    <name evidence="12" type="ORF">CEM_106</name>
</gene>
<protein>
    <recommendedName>
        <fullName evidence="7 8">Large ribosomal subunit protein uL5</fullName>
    </recommendedName>
</protein>
<dbReference type="Proteomes" id="UP000032420">
    <property type="component" value="Chromosome I"/>
</dbReference>
<dbReference type="GO" id="GO:0006412">
    <property type="term" value="P:translation"/>
    <property type="evidence" value="ECO:0007669"/>
    <property type="project" value="UniProtKB-UniRule"/>
</dbReference>
<evidence type="ECO:0000256" key="7">
    <source>
        <dbReference type="ARBA" id="ARBA00035245"/>
    </source>
</evidence>
<dbReference type="Pfam" id="PF00673">
    <property type="entry name" value="Ribosomal_L5_C"/>
    <property type="match status" value="1"/>
</dbReference>
<dbReference type="InterPro" id="IPR020930">
    <property type="entry name" value="Ribosomal_uL5_bac-type"/>
</dbReference>
<dbReference type="EMBL" id="LM655252">
    <property type="protein sequence ID" value="CDZ16374.1"/>
    <property type="molecule type" value="Genomic_DNA"/>
</dbReference>
<evidence type="ECO:0000256" key="6">
    <source>
        <dbReference type="ARBA" id="ARBA00023274"/>
    </source>
</evidence>
<dbReference type="PATRIC" id="fig|1495769.3.peg.96"/>
<name>A0A078KHV5_9GAMM</name>
<comment type="similarity">
    <text evidence="1 8 9">Belongs to the universal ribosomal protein uL5 family.</text>
</comment>
<evidence type="ECO:0000256" key="4">
    <source>
        <dbReference type="ARBA" id="ARBA00022884"/>
    </source>
</evidence>
<dbReference type="Gene3D" id="3.30.1440.10">
    <property type="match status" value="1"/>
</dbReference>
<evidence type="ECO:0000259" key="11">
    <source>
        <dbReference type="Pfam" id="PF00673"/>
    </source>
</evidence>
<dbReference type="KEGG" id="eme:CEM_106"/>
<dbReference type="InterPro" id="IPR031310">
    <property type="entry name" value="Ribosomal_uL5_N"/>
</dbReference>
<dbReference type="GO" id="GO:1990904">
    <property type="term" value="C:ribonucleoprotein complex"/>
    <property type="evidence" value="ECO:0007669"/>
    <property type="project" value="UniProtKB-KW"/>
</dbReference>
<evidence type="ECO:0000259" key="10">
    <source>
        <dbReference type="Pfam" id="PF00281"/>
    </source>
</evidence>
<dbReference type="PANTHER" id="PTHR11994">
    <property type="entry name" value="60S RIBOSOMAL PROTEIN L11-RELATED"/>
    <property type="match status" value="1"/>
</dbReference>
<organism evidence="12 13">
    <name type="scientific">Candidatus Johnevansia muelleri</name>
    <dbReference type="NCBI Taxonomy" id="1495769"/>
    <lineage>
        <taxon>Bacteria</taxon>
        <taxon>Pseudomonadati</taxon>
        <taxon>Pseudomonadota</taxon>
        <taxon>Gammaproteobacteria</taxon>
        <taxon>Candidatus Johnevansiales</taxon>
        <taxon>Candidatus Johnevansiaceae</taxon>
        <taxon>Candidatus Johnevansia</taxon>
    </lineage>
</organism>
<dbReference type="STRING" id="1495769.CEM_106"/>
<evidence type="ECO:0000313" key="12">
    <source>
        <dbReference type="EMBL" id="CDZ16374.1"/>
    </source>
</evidence>
<sequence>MKKILFKKLYKNTLIKNKQNCGYINVMQVQKITKVTLNMGLGKTDNKLIETSISDMKLISGQKPILTKCRKSIADFKIRQGWPIGIKVTLRNSRMWEFIYRLINIVLPRIRDFRGLNKKSFDGRGNYSIGIIEQIIFPEIEYDKLDKIRGLNITLTTNANNDNEGYAILSALNFPFIK</sequence>
<keyword evidence="3 8" id="KW-0699">rRNA-binding</keyword>
<dbReference type="HAMAP" id="MF_01333_B">
    <property type="entry name" value="Ribosomal_uL5_B"/>
    <property type="match status" value="1"/>
</dbReference>
<dbReference type="InterPro" id="IPR022803">
    <property type="entry name" value="Ribosomal_uL5_dom_sf"/>
</dbReference>